<organism evidence="1 2">
    <name type="scientific">Teladorsagia circumcincta</name>
    <name type="common">Brown stomach worm</name>
    <name type="synonym">Ostertagia circumcincta</name>
    <dbReference type="NCBI Taxonomy" id="45464"/>
    <lineage>
        <taxon>Eukaryota</taxon>
        <taxon>Metazoa</taxon>
        <taxon>Ecdysozoa</taxon>
        <taxon>Nematoda</taxon>
        <taxon>Chromadorea</taxon>
        <taxon>Rhabditida</taxon>
        <taxon>Rhabditina</taxon>
        <taxon>Rhabditomorpha</taxon>
        <taxon>Strongyloidea</taxon>
        <taxon>Trichostrongylidae</taxon>
        <taxon>Teladorsagia</taxon>
    </lineage>
</organism>
<dbReference type="SUPFAM" id="SSF110857">
    <property type="entry name" value="Gamma-glutamyl cyclotransferase-like"/>
    <property type="match status" value="1"/>
</dbReference>
<dbReference type="CDD" id="cd06661">
    <property type="entry name" value="GGCT_like"/>
    <property type="match status" value="1"/>
</dbReference>
<name>A0A2G9TMK5_TELCI</name>
<dbReference type="InterPro" id="IPR036568">
    <property type="entry name" value="GGCT-like_sf"/>
</dbReference>
<dbReference type="OrthoDB" id="2924818at2759"/>
<dbReference type="EMBL" id="KZ358532">
    <property type="protein sequence ID" value="PIO59191.1"/>
    <property type="molecule type" value="Genomic_DNA"/>
</dbReference>
<accession>A0A2G9TMK5</accession>
<dbReference type="Gene3D" id="3.10.490.10">
    <property type="entry name" value="Gamma-glutamyl cyclotransferase-like"/>
    <property type="match status" value="1"/>
</dbReference>
<gene>
    <name evidence="1" type="ORF">TELCIR_19354</name>
</gene>
<reference evidence="1 2" key="1">
    <citation type="submission" date="2015-09" db="EMBL/GenBank/DDBJ databases">
        <title>Draft genome of the parasitic nematode Teladorsagia circumcincta isolate WARC Sus (inbred).</title>
        <authorList>
            <person name="Mitreva M."/>
        </authorList>
    </citation>
    <scope>NUCLEOTIDE SEQUENCE [LARGE SCALE GENOMIC DNA]</scope>
    <source>
        <strain evidence="1 2">S</strain>
    </source>
</reference>
<dbReference type="Proteomes" id="UP000230423">
    <property type="component" value="Unassembled WGS sequence"/>
</dbReference>
<keyword evidence="2" id="KW-1185">Reference proteome</keyword>
<proteinExistence type="predicted"/>
<evidence type="ECO:0000313" key="1">
    <source>
        <dbReference type="EMBL" id="PIO59191.1"/>
    </source>
</evidence>
<dbReference type="AlphaFoldDB" id="A0A2G9TMK5"/>
<protein>
    <recommendedName>
        <fullName evidence="3">Gamma-glutamylcyclotransferase</fullName>
    </recommendedName>
</protein>
<evidence type="ECO:0000313" key="2">
    <source>
        <dbReference type="Proteomes" id="UP000230423"/>
    </source>
</evidence>
<dbReference type="InterPro" id="IPR013024">
    <property type="entry name" value="GGCT-like"/>
</dbReference>
<sequence>MKYKNEISIKGAEYECNGVLKNFKLNFVGSSFSRWHGGIATITEKPGVEVHGCVWRVPDEFAEELDLQESGYHRLNGRVLCCESDFNFHSHQQNCSQLMM</sequence>
<evidence type="ECO:0008006" key="3">
    <source>
        <dbReference type="Google" id="ProtNLM"/>
    </source>
</evidence>